<feature type="transmembrane region" description="Helical" evidence="1">
    <location>
        <begin position="190"/>
        <end position="212"/>
    </location>
</feature>
<reference evidence="2 3" key="1">
    <citation type="submission" date="2021-03" db="EMBL/GenBank/DDBJ databases">
        <authorList>
            <person name="Gilmore M.S."/>
            <person name="Schwartzman J."/>
            <person name="Van Tyne D."/>
            <person name="Martin M."/>
            <person name="Earl A.M."/>
            <person name="Manson A.L."/>
            <person name="Straub T."/>
            <person name="Salamzade R."/>
            <person name="Saavedra J."/>
            <person name="Lebreton F."/>
            <person name="Prichula J."/>
            <person name="Schaufler K."/>
            <person name="Gaca A."/>
            <person name="Sgardioli B."/>
            <person name="Wagenaar J."/>
            <person name="Strong T."/>
        </authorList>
    </citation>
    <scope>NUCLEOTIDE SEQUENCE [LARGE SCALE GENOMIC DNA]</scope>
    <source>
        <strain evidence="2 3">665A</strain>
    </source>
</reference>
<evidence type="ECO:0000256" key="1">
    <source>
        <dbReference type="SAM" id="Phobius"/>
    </source>
</evidence>
<protein>
    <recommendedName>
        <fullName evidence="4">Integral membrane protein</fullName>
    </recommendedName>
</protein>
<keyword evidence="1" id="KW-1133">Transmembrane helix</keyword>
<gene>
    <name evidence="2" type="ORF">JZO67_002912</name>
</gene>
<keyword evidence="1" id="KW-0812">Transmembrane</keyword>
<dbReference type="RefSeq" id="WP_207704984.1">
    <property type="nucleotide sequence ID" value="NZ_JAFREL020000002.1"/>
</dbReference>
<evidence type="ECO:0000313" key="3">
    <source>
        <dbReference type="Proteomes" id="UP000664357"/>
    </source>
</evidence>
<name>A0ABV0EQL8_9ENTE</name>
<evidence type="ECO:0008006" key="4">
    <source>
        <dbReference type="Google" id="ProtNLM"/>
    </source>
</evidence>
<organism evidence="2 3">
    <name type="scientific">Candidatus Enterococcus ferrettii</name>
    <dbReference type="NCBI Taxonomy" id="2815324"/>
    <lineage>
        <taxon>Bacteria</taxon>
        <taxon>Bacillati</taxon>
        <taxon>Bacillota</taxon>
        <taxon>Bacilli</taxon>
        <taxon>Lactobacillales</taxon>
        <taxon>Enterococcaceae</taxon>
        <taxon>Enterococcus</taxon>
    </lineage>
</organism>
<dbReference type="EMBL" id="JAFREL020000002">
    <property type="protein sequence ID" value="MEO1770939.1"/>
    <property type="molecule type" value="Genomic_DNA"/>
</dbReference>
<feature type="transmembrane region" description="Helical" evidence="1">
    <location>
        <begin position="113"/>
        <end position="131"/>
    </location>
</feature>
<accession>A0ABV0EQL8</accession>
<keyword evidence="3" id="KW-1185">Reference proteome</keyword>
<evidence type="ECO:0000313" key="2">
    <source>
        <dbReference type="EMBL" id="MEO1770939.1"/>
    </source>
</evidence>
<reference evidence="2 3" key="2">
    <citation type="submission" date="2024-02" db="EMBL/GenBank/DDBJ databases">
        <title>The Genome Sequence of Enterococcus sp. DIV0159.</title>
        <authorList>
            <person name="Earl A."/>
            <person name="Manson A."/>
            <person name="Gilmore M."/>
            <person name="Sanders J."/>
            <person name="Shea T."/>
            <person name="Howe W."/>
            <person name="Livny J."/>
            <person name="Cuomo C."/>
            <person name="Neafsey D."/>
            <person name="Birren B."/>
        </authorList>
    </citation>
    <scope>NUCLEOTIDE SEQUENCE [LARGE SCALE GENOMIC DNA]</scope>
    <source>
        <strain evidence="2 3">665A</strain>
    </source>
</reference>
<proteinExistence type="predicted"/>
<dbReference type="Proteomes" id="UP000664357">
    <property type="component" value="Unassembled WGS sequence"/>
</dbReference>
<feature type="transmembrane region" description="Helical" evidence="1">
    <location>
        <begin position="72"/>
        <end position="93"/>
    </location>
</feature>
<comment type="caution">
    <text evidence="2">The sequence shown here is derived from an EMBL/GenBank/DDBJ whole genome shotgun (WGS) entry which is preliminary data.</text>
</comment>
<feature type="transmembrane region" description="Helical" evidence="1">
    <location>
        <begin position="16"/>
        <end position="42"/>
    </location>
</feature>
<sequence>MNSIQTALSGLNKSKVFFYFSFAFASIALFTLTTLLLLYSMISQLHSSLITYDIQFFTSGEVQEIQSFYVNWFMYSCLGILIVLFFSFLFLLLKRKNVFSYLTLNPLSFSLRLLFILLLSFVFLMALFVVFESTYQQFLQRFYQYSLDKFNDLPNFVLSNGDSGFAFSVRWPLSLDISSKTFFQLFMSSLVKAVSLLAILVLPISLFFRLLIKKQSLRSVRE</sequence>
<keyword evidence="1" id="KW-0472">Membrane</keyword>